<evidence type="ECO:0000256" key="3">
    <source>
        <dbReference type="ARBA" id="ARBA00044493"/>
    </source>
</evidence>
<dbReference type="PANTHER" id="PTHR47447">
    <property type="entry name" value="OS03G0856100 PROTEIN"/>
    <property type="match status" value="1"/>
</dbReference>
<dbReference type="NCBIfam" id="TIGR00756">
    <property type="entry name" value="PPR"/>
    <property type="match status" value="1"/>
</dbReference>
<dbReference type="Pfam" id="PF13041">
    <property type="entry name" value="PPR_2"/>
    <property type="match status" value="2"/>
</dbReference>
<feature type="repeat" description="PPR" evidence="5">
    <location>
        <begin position="327"/>
        <end position="361"/>
    </location>
</feature>
<evidence type="ECO:0000256" key="4">
    <source>
        <dbReference type="ARBA" id="ARBA00044511"/>
    </source>
</evidence>
<dbReference type="PANTHER" id="PTHR47447:SF26">
    <property type="entry name" value="CHLOROPLAST RNA SPLICING4"/>
    <property type="match status" value="1"/>
</dbReference>
<evidence type="ECO:0000313" key="8">
    <source>
        <dbReference type="Proteomes" id="UP000623467"/>
    </source>
</evidence>
<evidence type="ECO:0000256" key="6">
    <source>
        <dbReference type="SAM" id="MobiDB-lite"/>
    </source>
</evidence>
<comment type="similarity">
    <text evidence="1">Belongs to the CCM1 family.</text>
</comment>
<evidence type="ECO:0000256" key="1">
    <source>
        <dbReference type="ARBA" id="ARBA00006192"/>
    </source>
</evidence>
<dbReference type="InterPro" id="IPR011990">
    <property type="entry name" value="TPR-like_helical_dom_sf"/>
</dbReference>
<gene>
    <name evidence="7" type="ORF">MSAN_02170600</name>
</gene>
<keyword evidence="2" id="KW-0677">Repeat</keyword>
<accession>A0A8H6XFF2</accession>
<dbReference type="EMBL" id="JACAZH010000031">
    <property type="protein sequence ID" value="KAF7339561.1"/>
    <property type="molecule type" value="Genomic_DNA"/>
</dbReference>
<comment type="subunit">
    <text evidence="4">Binds to mitochondrial small subunit 15S rRNA.</text>
</comment>
<comment type="function">
    <text evidence="3">Regulates mitochondrial small subunit maturation by controlling 15S rRNA 5'-end processing. Localizes to the 5' precursor of the 15S rRNA in a position that is subsequently occupied by mS47 in the mature yeast mtSSU. Uses structure and sequence-specific RNA recognition, binding to a single-stranded region of the precursor and specifically recognizing bases -6 to -1. The exchange of Ccm1 for mS47 is coupled to the irreversible removal of precursor rRNA that is accompanied by conformational changes of the mitoribosomal proteins uS5m and mS26. These conformational changes signal completion of 5'-end rRNA processing through protection of the mature 5'-end of the 15S rRNA and stabilization of mS47. The removal of the 5' precursor together with the dissociation of Ccm1 may be catalyzed by the 5'-3' exoribonuclease Pet127. Involved in the specific removal of group I introns in mitochondrial encoded transcripts.</text>
</comment>
<keyword evidence="8" id="KW-1185">Reference proteome</keyword>
<protein>
    <submittedName>
        <fullName evidence="7">Pentatricopeptide repeat-containing protein, mitochondrial</fullName>
    </submittedName>
</protein>
<dbReference type="Proteomes" id="UP000623467">
    <property type="component" value="Unassembled WGS sequence"/>
</dbReference>
<organism evidence="7 8">
    <name type="scientific">Mycena sanguinolenta</name>
    <dbReference type="NCBI Taxonomy" id="230812"/>
    <lineage>
        <taxon>Eukaryota</taxon>
        <taxon>Fungi</taxon>
        <taxon>Dikarya</taxon>
        <taxon>Basidiomycota</taxon>
        <taxon>Agaricomycotina</taxon>
        <taxon>Agaricomycetes</taxon>
        <taxon>Agaricomycetidae</taxon>
        <taxon>Agaricales</taxon>
        <taxon>Marasmiineae</taxon>
        <taxon>Mycenaceae</taxon>
        <taxon>Mycena</taxon>
    </lineage>
</organism>
<name>A0A8H6XFF2_9AGAR</name>
<reference evidence="7" key="1">
    <citation type="submission" date="2020-05" db="EMBL/GenBank/DDBJ databases">
        <title>Mycena genomes resolve the evolution of fungal bioluminescence.</title>
        <authorList>
            <person name="Tsai I.J."/>
        </authorList>
    </citation>
    <scope>NUCLEOTIDE SEQUENCE</scope>
    <source>
        <strain evidence="7">160909Yilan</strain>
    </source>
</reference>
<dbReference type="OrthoDB" id="185373at2759"/>
<feature type="repeat" description="PPR" evidence="5">
    <location>
        <begin position="625"/>
        <end position="659"/>
    </location>
</feature>
<evidence type="ECO:0000256" key="5">
    <source>
        <dbReference type="PROSITE-ProRule" id="PRU00708"/>
    </source>
</evidence>
<proteinExistence type="inferred from homology"/>
<dbReference type="Gene3D" id="1.25.40.10">
    <property type="entry name" value="Tetratricopeptide repeat domain"/>
    <property type="match status" value="3"/>
</dbReference>
<dbReference type="AlphaFoldDB" id="A0A8H6XFF2"/>
<dbReference type="PROSITE" id="PS51375">
    <property type="entry name" value="PPR"/>
    <property type="match status" value="3"/>
</dbReference>
<feature type="repeat" description="PPR" evidence="5">
    <location>
        <begin position="474"/>
        <end position="508"/>
    </location>
</feature>
<sequence>MLASSSRLAVCIPSTPARIVRAASASSKKKSFRSTKAPSFPPKQKPKPSTPDQNGVIDPVLFLQLRQRIIERHNPSSLEMDEPLIQLVNKIIYNIKIGLEKQNFDAIRESWEELRRANHLHVLTPKVLEQIAQLATSILPTRESLRPWDSNRSRGDSKAVLELYEKYRLLPKTRDAPSEGLDPELLEPGVDIVPSKMHSGRVNLLLAAVTAHALDDSFQDALKLFLDTEIQIPAYCTEEFLRTLSHDPDLQTKVELYVRRLDIAKSVARPNSTSKHIYNLSKRSAPVLLPCPNLFGALSSPPFLRREQNDLAAKVWKDMAKFGMRPGILTWNMVIHVYADRGALEEVLAAWRTISAHNIKPDATTYRALISCLFGAKRIDEALHWFRTFEANVKPNCTIEQSLLVYNATLHNLLQLGRETAEIAFSILQKMQDDGPKPDLVSYNTMLGYHGRQGDFKAMAALITQMGSAHVVGDVFTYSTILSALLKVGRADAPEMVINIMRNQGVEASVVTYSAIIQSQMEEQSILHLKSTMRLLDEMEKDPRVAPNEITYTSILAGLYRGSWLTDEQLAWYKRDIRARMKKNNVSFKASGYNILIKACLKEPRGLEDALEFYREMALNKVPRNDDTWYIMFSGLLNREEWEVARAIVDEMLASGAQPAHRVLRLATKIRNGQG</sequence>
<feature type="region of interest" description="Disordered" evidence="6">
    <location>
        <begin position="23"/>
        <end position="56"/>
    </location>
</feature>
<dbReference type="InterPro" id="IPR002885">
    <property type="entry name" value="PPR_rpt"/>
</dbReference>
<evidence type="ECO:0000313" key="7">
    <source>
        <dbReference type="EMBL" id="KAF7339561.1"/>
    </source>
</evidence>
<comment type="caution">
    <text evidence="7">The sequence shown here is derived from an EMBL/GenBank/DDBJ whole genome shotgun (WGS) entry which is preliminary data.</text>
</comment>
<evidence type="ECO:0000256" key="2">
    <source>
        <dbReference type="ARBA" id="ARBA00022737"/>
    </source>
</evidence>